<dbReference type="InterPro" id="IPR052337">
    <property type="entry name" value="SAT4-like"/>
</dbReference>
<accession>A0AAN9U852</accession>
<dbReference type="PANTHER" id="PTHR33048">
    <property type="entry name" value="PTH11-LIKE INTEGRAL MEMBRANE PROTEIN (AFU_ORTHOLOGUE AFUA_5G11245)"/>
    <property type="match status" value="1"/>
</dbReference>
<dbReference type="InterPro" id="IPR049326">
    <property type="entry name" value="Rhodopsin_dom_fungi"/>
</dbReference>
<keyword evidence="3 6" id="KW-1133">Transmembrane helix</keyword>
<dbReference type="EMBL" id="JAKJXP020000140">
    <property type="protein sequence ID" value="KAK7743319.1"/>
    <property type="molecule type" value="Genomic_DNA"/>
</dbReference>
<evidence type="ECO:0000259" key="7">
    <source>
        <dbReference type="Pfam" id="PF20684"/>
    </source>
</evidence>
<evidence type="ECO:0000256" key="4">
    <source>
        <dbReference type="ARBA" id="ARBA00023136"/>
    </source>
</evidence>
<keyword evidence="2 6" id="KW-0812">Transmembrane</keyword>
<evidence type="ECO:0000313" key="9">
    <source>
        <dbReference type="Proteomes" id="UP001320420"/>
    </source>
</evidence>
<proteinExistence type="inferred from homology"/>
<reference evidence="8 9" key="1">
    <citation type="submission" date="2024-02" db="EMBL/GenBank/DDBJ databases">
        <title>De novo assembly and annotation of 12 fungi associated with fruit tree decline syndrome in Ontario, Canada.</title>
        <authorList>
            <person name="Sulman M."/>
            <person name="Ellouze W."/>
            <person name="Ilyukhin E."/>
        </authorList>
    </citation>
    <scope>NUCLEOTIDE SEQUENCE [LARGE SCALE GENOMIC DNA]</scope>
    <source>
        <strain evidence="8 9">M11/M66-122</strain>
    </source>
</reference>
<evidence type="ECO:0000256" key="6">
    <source>
        <dbReference type="SAM" id="Phobius"/>
    </source>
</evidence>
<evidence type="ECO:0000313" key="8">
    <source>
        <dbReference type="EMBL" id="KAK7743319.1"/>
    </source>
</evidence>
<evidence type="ECO:0000256" key="1">
    <source>
        <dbReference type="ARBA" id="ARBA00004141"/>
    </source>
</evidence>
<dbReference type="AlphaFoldDB" id="A0AAN9U852"/>
<organism evidence="8 9">
    <name type="scientific">Diatrype stigma</name>
    <dbReference type="NCBI Taxonomy" id="117547"/>
    <lineage>
        <taxon>Eukaryota</taxon>
        <taxon>Fungi</taxon>
        <taxon>Dikarya</taxon>
        <taxon>Ascomycota</taxon>
        <taxon>Pezizomycotina</taxon>
        <taxon>Sordariomycetes</taxon>
        <taxon>Xylariomycetidae</taxon>
        <taxon>Xylariales</taxon>
        <taxon>Diatrypaceae</taxon>
        <taxon>Diatrype</taxon>
    </lineage>
</organism>
<evidence type="ECO:0000256" key="5">
    <source>
        <dbReference type="ARBA" id="ARBA00038359"/>
    </source>
</evidence>
<dbReference type="Proteomes" id="UP001320420">
    <property type="component" value="Unassembled WGS sequence"/>
</dbReference>
<comment type="subcellular location">
    <subcellularLocation>
        <location evidence="1">Membrane</location>
        <topology evidence="1">Multi-pass membrane protein</topology>
    </subcellularLocation>
</comment>
<sequence>MTEGTCIDTCSFLVGNAVPNIITDAAILSLPVYQVSKLSLRALQKVAVTGIFLLGGLVVVASCFRLKAIFDMEKAGWVSDYTTSVIFGRVLTKLSTTESAGLNESSGIATIGGHGSKPRYSKAQGVDGMGFERLRDIEASDRTPVRLWPKGYCADRETTVVGTDSHSVISAEIALGAIHVRNEVSLSEITIPRCHLRPKAED</sequence>
<name>A0AAN9U852_9PEZI</name>
<gene>
    <name evidence="8" type="ORF">SLS62_010691</name>
</gene>
<keyword evidence="9" id="KW-1185">Reference proteome</keyword>
<protein>
    <recommendedName>
        <fullName evidence="7">Rhodopsin domain-containing protein</fullName>
    </recommendedName>
</protein>
<dbReference type="PANTHER" id="PTHR33048:SF47">
    <property type="entry name" value="INTEGRAL MEMBRANE PROTEIN-RELATED"/>
    <property type="match status" value="1"/>
</dbReference>
<feature type="transmembrane region" description="Helical" evidence="6">
    <location>
        <begin position="46"/>
        <end position="64"/>
    </location>
</feature>
<dbReference type="GO" id="GO:0016020">
    <property type="term" value="C:membrane"/>
    <property type="evidence" value="ECO:0007669"/>
    <property type="project" value="UniProtKB-SubCell"/>
</dbReference>
<evidence type="ECO:0000256" key="3">
    <source>
        <dbReference type="ARBA" id="ARBA00022989"/>
    </source>
</evidence>
<feature type="domain" description="Rhodopsin" evidence="7">
    <location>
        <begin position="3"/>
        <end position="84"/>
    </location>
</feature>
<comment type="caution">
    <text evidence="8">The sequence shown here is derived from an EMBL/GenBank/DDBJ whole genome shotgun (WGS) entry which is preliminary data.</text>
</comment>
<keyword evidence="4 6" id="KW-0472">Membrane</keyword>
<evidence type="ECO:0000256" key="2">
    <source>
        <dbReference type="ARBA" id="ARBA00022692"/>
    </source>
</evidence>
<dbReference type="Pfam" id="PF20684">
    <property type="entry name" value="Fung_rhodopsin"/>
    <property type="match status" value="1"/>
</dbReference>
<comment type="similarity">
    <text evidence="5">Belongs to the SAT4 family.</text>
</comment>